<feature type="compositionally biased region" description="Basic and acidic residues" evidence="1">
    <location>
        <begin position="59"/>
        <end position="78"/>
    </location>
</feature>
<sequence>MVSMIPRYRASHSVAGVHRSVMIAFFIFSTLVFLSEAASEEFVLRRLRPKYDSSGSKSSKYDRRPQDYKYEKSGKSDKSYKSSKRYYIRYYRWKDKHEIVSRPPNFQPDVSPAPTSSNSTVAPSSEPQRTVAPTVAPTPADGDATAAPTKAPTPGGGGDATAAPTKAPTTAPDDDDTGAPTVSPTAAPTVTPTAAPTVTPTAAPTATPTVPV</sequence>
<keyword evidence="2" id="KW-0645">Protease</keyword>
<evidence type="ECO:0000256" key="1">
    <source>
        <dbReference type="SAM" id="MobiDB-lite"/>
    </source>
</evidence>
<reference evidence="2" key="2">
    <citation type="submission" date="2021-04" db="EMBL/GenBank/DDBJ databases">
        <authorList>
            <person name="Podell S."/>
        </authorList>
    </citation>
    <scope>NUCLEOTIDE SEQUENCE</scope>
    <source>
        <strain evidence="2">Hildebrandi</strain>
    </source>
</reference>
<name>A0A9K3LKM7_9STRA</name>
<evidence type="ECO:0000313" key="2">
    <source>
        <dbReference type="EMBL" id="KAG7363893.1"/>
    </source>
</evidence>
<protein>
    <submittedName>
        <fullName evidence="2">Alkaline serine protease</fullName>
    </submittedName>
</protein>
<feature type="compositionally biased region" description="Low complexity" evidence="1">
    <location>
        <begin position="130"/>
        <end position="153"/>
    </location>
</feature>
<feature type="region of interest" description="Disordered" evidence="1">
    <location>
        <begin position="102"/>
        <end position="212"/>
    </location>
</feature>
<keyword evidence="3" id="KW-1185">Reference proteome</keyword>
<feature type="region of interest" description="Disordered" evidence="1">
    <location>
        <begin position="51"/>
        <end position="78"/>
    </location>
</feature>
<dbReference type="Proteomes" id="UP000693970">
    <property type="component" value="Unassembled WGS sequence"/>
</dbReference>
<feature type="compositionally biased region" description="Polar residues" evidence="1">
    <location>
        <begin position="113"/>
        <end position="128"/>
    </location>
</feature>
<comment type="caution">
    <text evidence="2">The sequence shown here is derived from an EMBL/GenBank/DDBJ whole genome shotgun (WGS) entry which is preliminary data.</text>
</comment>
<evidence type="ECO:0000313" key="3">
    <source>
        <dbReference type="Proteomes" id="UP000693970"/>
    </source>
</evidence>
<gene>
    <name evidence="2" type="ORF">IV203_037095</name>
</gene>
<dbReference type="GO" id="GO:0008233">
    <property type="term" value="F:peptidase activity"/>
    <property type="evidence" value="ECO:0007669"/>
    <property type="project" value="UniProtKB-KW"/>
</dbReference>
<dbReference type="EMBL" id="JAGRRH010000009">
    <property type="protein sequence ID" value="KAG7363893.1"/>
    <property type="molecule type" value="Genomic_DNA"/>
</dbReference>
<feature type="compositionally biased region" description="Low complexity" evidence="1">
    <location>
        <begin position="160"/>
        <end position="171"/>
    </location>
</feature>
<reference evidence="2" key="1">
    <citation type="journal article" date="2021" name="Sci. Rep.">
        <title>Diploid genomic architecture of Nitzschia inconspicua, an elite biomass production diatom.</title>
        <authorList>
            <person name="Oliver A."/>
            <person name="Podell S."/>
            <person name="Pinowska A."/>
            <person name="Traller J.C."/>
            <person name="Smith S.R."/>
            <person name="McClure R."/>
            <person name="Beliaev A."/>
            <person name="Bohutskyi P."/>
            <person name="Hill E.A."/>
            <person name="Rabines A."/>
            <person name="Zheng H."/>
            <person name="Allen L.Z."/>
            <person name="Kuo A."/>
            <person name="Grigoriev I.V."/>
            <person name="Allen A.E."/>
            <person name="Hazlebeck D."/>
            <person name="Allen E.E."/>
        </authorList>
    </citation>
    <scope>NUCLEOTIDE SEQUENCE</scope>
    <source>
        <strain evidence="2">Hildebrandi</strain>
    </source>
</reference>
<feature type="compositionally biased region" description="Low complexity" evidence="1">
    <location>
        <begin position="178"/>
        <end position="212"/>
    </location>
</feature>
<dbReference type="GO" id="GO:0006508">
    <property type="term" value="P:proteolysis"/>
    <property type="evidence" value="ECO:0007669"/>
    <property type="project" value="UniProtKB-KW"/>
</dbReference>
<proteinExistence type="predicted"/>
<organism evidence="2 3">
    <name type="scientific">Nitzschia inconspicua</name>
    <dbReference type="NCBI Taxonomy" id="303405"/>
    <lineage>
        <taxon>Eukaryota</taxon>
        <taxon>Sar</taxon>
        <taxon>Stramenopiles</taxon>
        <taxon>Ochrophyta</taxon>
        <taxon>Bacillariophyta</taxon>
        <taxon>Bacillariophyceae</taxon>
        <taxon>Bacillariophycidae</taxon>
        <taxon>Bacillariales</taxon>
        <taxon>Bacillariaceae</taxon>
        <taxon>Nitzschia</taxon>
    </lineage>
</organism>
<keyword evidence="2" id="KW-0378">Hydrolase</keyword>
<dbReference type="AlphaFoldDB" id="A0A9K3LKM7"/>
<accession>A0A9K3LKM7</accession>